<feature type="domain" description="Thioester reductase (TE)" evidence="1">
    <location>
        <begin position="63"/>
        <end position="215"/>
    </location>
</feature>
<keyword evidence="3" id="KW-1185">Reference proteome</keyword>
<reference evidence="2" key="1">
    <citation type="submission" date="2022-08" db="EMBL/GenBank/DDBJ databases">
        <authorList>
            <person name="Somphong A."/>
            <person name="Phongsopitanun W."/>
        </authorList>
    </citation>
    <scope>NUCLEOTIDE SEQUENCE</scope>
    <source>
        <strain evidence="2">LP05-1</strain>
    </source>
</reference>
<evidence type="ECO:0000313" key="3">
    <source>
        <dbReference type="Proteomes" id="UP001431313"/>
    </source>
</evidence>
<evidence type="ECO:0000313" key="2">
    <source>
        <dbReference type="EMBL" id="MCS0639630.1"/>
    </source>
</evidence>
<dbReference type="EMBL" id="JANUGQ010000040">
    <property type="protein sequence ID" value="MCS0639630.1"/>
    <property type="molecule type" value="Genomic_DNA"/>
</dbReference>
<dbReference type="SUPFAM" id="SSF51735">
    <property type="entry name" value="NAD(P)-binding Rossmann-fold domains"/>
    <property type="match status" value="1"/>
</dbReference>
<sequence length="350" mass="37961">MTAAARVLVTGATGAVGGAVLRRLAAAGHDVHGASSNGGPAPNQWAWRVGSEEPPEALRGPWHAVVHCAADTRWNLSAVESERANVAPLRALLKWLDGMDGSEGTDGMDGGTRLVHLSSSYATGLTGSVLPTSPEAYRNTYEWSKAAGERLLTAERASVDIVRFPIVMGTRRDGFLDRYSGFFWLPSSLCTGAVPALVGDENAYLDIVSTDDIAEHVRELVEGDRPAGARLTVLGGGDGAPRVAEAFDTILDALNGWRAENGAPALQPLPYVSGRQWNRFYLPFAREHLDRAQLTRVTAFQAYQGYLSVTEPFEATHRVDPILPTLHRSIRRWAESHPATARRVPRPWRP</sequence>
<name>A0ABT2CQN5_9ACTN</name>
<dbReference type="Gene3D" id="3.40.50.720">
    <property type="entry name" value="NAD(P)-binding Rossmann-like Domain"/>
    <property type="match status" value="1"/>
</dbReference>
<accession>A0ABT2CQN5</accession>
<protein>
    <submittedName>
        <fullName evidence="2">NAD(P)-dependent oxidoreductase</fullName>
    </submittedName>
</protein>
<evidence type="ECO:0000259" key="1">
    <source>
        <dbReference type="Pfam" id="PF07993"/>
    </source>
</evidence>
<dbReference type="InterPro" id="IPR036291">
    <property type="entry name" value="NAD(P)-bd_dom_sf"/>
</dbReference>
<dbReference type="Pfam" id="PF07993">
    <property type="entry name" value="NAD_binding_4"/>
    <property type="match status" value="1"/>
</dbReference>
<dbReference type="RefSeq" id="WP_258790957.1">
    <property type="nucleotide sequence ID" value="NZ_JANUGQ010000040.1"/>
</dbReference>
<dbReference type="PANTHER" id="PTHR43245">
    <property type="entry name" value="BIFUNCTIONAL POLYMYXIN RESISTANCE PROTEIN ARNA"/>
    <property type="match status" value="1"/>
</dbReference>
<dbReference type="PANTHER" id="PTHR43245:SF13">
    <property type="entry name" value="UDP-D-APIOSE_UDP-D-XYLOSE SYNTHASE 2"/>
    <property type="match status" value="1"/>
</dbReference>
<gene>
    <name evidence="2" type="ORF">NX801_29135</name>
</gene>
<dbReference type="InterPro" id="IPR013120">
    <property type="entry name" value="FAR_NAD-bd"/>
</dbReference>
<comment type="caution">
    <text evidence="2">The sequence shown here is derived from an EMBL/GenBank/DDBJ whole genome shotgun (WGS) entry which is preliminary data.</text>
</comment>
<dbReference type="InterPro" id="IPR050177">
    <property type="entry name" value="Lipid_A_modif_metabolic_enz"/>
</dbReference>
<dbReference type="Proteomes" id="UP001431313">
    <property type="component" value="Unassembled WGS sequence"/>
</dbReference>
<proteinExistence type="predicted"/>
<organism evidence="2 3">
    <name type="scientific">Streptomyces pyxinae</name>
    <dbReference type="NCBI Taxonomy" id="2970734"/>
    <lineage>
        <taxon>Bacteria</taxon>
        <taxon>Bacillati</taxon>
        <taxon>Actinomycetota</taxon>
        <taxon>Actinomycetes</taxon>
        <taxon>Kitasatosporales</taxon>
        <taxon>Streptomycetaceae</taxon>
        <taxon>Streptomyces</taxon>
    </lineage>
</organism>